<protein>
    <submittedName>
        <fullName evidence="3">GTP-binding protein, related</fullName>
    </submittedName>
</protein>
<feature type="compositionally biased region" description="Basic and acidic residues" evidence="1">
    <location>
        <begin position="679"/>
        <end position="691"/>
    </location>
</feature>
<feature type="region of interest" description="Disordered" evidence="1">
    <location>
        <begin position="1"/>
        <end position="61"/>
    </location>
</feature>
<dbReference type="Pfam" id="PF00481">
    <property type="entry name" value="PP2C"/>
    <property type="match status" value="1"/>
</dbReference>
<feature type="region of interest" description="Disordered" evidence="1">
    <location>
        <begin position="99"/>
        <end position="181"/>
    </location>
</feature>
<name>F0V7Y6_NEOCL</name>
<evidence type="ECO:0000313" key="3">
    <source>
        <dbReference type="EMBL" id="CBZ49827.1"/>
    </source>
</evidence>
<dbReference type="InterPro" id="IPR036457">
    <property type="entry name" value="PPM-type-like_dom_sf"/>
</dbReference>
<feature type="compositionally biased region" description="Basic and acidic residues" evidence="1">
    <location>
        <begin position="782"/>
        <end position="792"/>
    </location>
</feature>
<feature type="region of interest" description="Disordered" evidence="1">
    <location>
        <begin position="517"/>
        <end position="792"/>
    </location>
</feature>
<accession>F0V7Y6</accession>
<feature type="domain" description="PPM-type phosphatase" evidence="2">
    <location>
        <begin position="168"/>
        <end position="505"/>
    </location>
</feature>
<dbReference type="OrthoDB" id="10264738at2759"/>
<sequence length="792" mass="87678">MTTEDRPPLWAPGDPSWVAADPEATETAEEEEHGKRKRNEQAGEEEGEGKERGGTGDSSEDVWFMHRDLTHWLVNPREGVYFNRTTGELVPAAGGEGEAALAGGVGETHPGGEGGEEEEEGEEEEGREGEEEEGREGEEEEGREEEEGGDEEEEEDEDIDLDLETDVVAGTAERKGSAEGKVEIEDRHVTKVPLPVQVVTGDANALCYYTAIFDGHDGSSCAQYATVHLHKNLISLYRQIYSTVQRRRQELEAREEARERGAKKRQKRPSNFSLLLQQLNDGLPCTRREEKFLSVGLEALVKATAKSFFMTDHNFLDHAQKAGVEQDAGSTACVVLLFGPDDDGQLKLLTAHAGDTRAVLCRDDRALRLTEDHRPNDKFEKRRIQQNGGEVMNIEGIWRVVFVDRKTNRLFGLATSRALGDRRMKIPKKLVSCQPSLHVYAINFETDLFMVLASDGIWDVLSDEEVVAIVSEHLDKPPQEAARVVIDEAVKRGSEDDKTCTVVYFKWRRDRFQDAAAEAQTPGAACEGARRETGDTLEGDARKEANEGESEGGSEGDRHTAAENEGCSRRARQRGDEASDTSQSGASERKRRKLRTQPGTSSRPEGPESDTGEGEDNGEGEGRGDSRSGGGEPHAESGEGEEAPGRARGEGRTETEGDSFKAGRGLEDIGLLSSSNVYERIRREREERAEKEEEVAEEEEDLDIFSAELQLHCRGRQERSGSEEQGKKGKKKRGVRREQAALAKNGQPVGEESDTKLQRQGRKGKRKKETAETGRGLAQRTEGVDVRERRRE</sequence>
<dbReference type="RefSeq" id="XP_003879862.1">
    <property type="nucleotide sequence ID" value="XM_003879813.1"/>
</dbReference>
<dbReference type="Proteomes" id="UP000007494">
    <property type="component" value="Chromosome Ib"/>
</dbReference>
<evidence type="ECO:0000256" key="1">
    <source>
        <dbReference type="SAM" id="MobiDB-lite"/>
    </source>
</evidence>
<dbReference type="AlphaFoldDB" id="F0V7Y6"/>
<evidence type="ECO:0000313" key="4">
    <source>
        <dbReference type="Proteomes" id="UP000007494"/>
    </source>
</evidence>
<feature type="compositionally biased region" description="Basic and acidic residues" evidence="1">
    <location>
        <begin position="528"/>
        <end position="546"/>
    </location>
</feature>
<dbReference type="PROSITE" id="PS51746">
    <property type="entry name" value="PPM_2"/>
    <property type="match status" value="1"/>
</dbReference>
<feature type="compositionally biased region" description="Basic and acidic residues" evidence="1">
    <location>
        <begin position="555"/>
        <end position="577"/>
    </location>
</feature>
<feature type="compositionally biased region" description="Acidic residues" evidence="1">
    <location>
        <begin position="114"/>
        <end position="165"/>
    </location>
</feature>
<dbReference type="GeneID" id="13445876"/>
<proteinExistence type="predicted"/>
<reference evidence="4" key="1">
    <citation type="journal article" date="2012" name="PLoS Pathog.">
        <title>Comparative genomics of the apicomplexan parasites Toxoplasma gondii and Neospora caninum: Coccidia differing in host range and transmission strategy.</title>
        <authorList>
            <person name="Reid A.J."/>
            <person name="Vermont S.J."/>
            <person name="Cotton J.A."/>
            <person name="Harris D."/>
            <person name="Hill-Cawthorne G.A."/>
            <person name="Konen-Waisman S."/>
            <person name="Latham S.M."/>
            <person name="Mourier T."/>
            <person name="Norton R."/>
            <person name="Quail M.A."/>
            <person name="Sanders M."/>
            <person name="Shanmugam D."/>
            <person name="Sohal A."/>
            <person name="Wasmuth J.D."/>
            <person name="Brunk B."/>
            <person name="Grigg M.E."/>
            <person name="Howard J.C."/>
            <person name="Parkinson J."/>
            <person name="Roos D.S."/>
            <person name="Trees A.J."/>
            <person name="Berriman M."/>
            <person name="Pain A."/>
            <person name="Wastling J.M."/>
        </authorList>
    </citation>
    <scope>NUCLEOTIDE SEQUENCE [LARGE SCALE GENOMIC DNA]</scope>
    <source>
        <strain evidence="4">Liverpool</strain>
    </source>
</reference>
<dbReference type="InterPro" id="IPR001932">
    <property type="entry name" value="PPM-type_phosphatase-like_dom"/>
</dbReference>
<feature type="compositionally biased region" description="Basic and acidic residues" evidence="1">
    <location>
        <begin position="715"/>
        <end position="727"/>
    </location>
</feature>
<dbReference type="eggNOG" id="KOG0698">
    <property type="taxonomic scope" value="Eukaryota"/>
</dbReference>
<feature type="compositionally biased region" description="Basic and acidic residues" evidence="1">
    <location>
        <begin position="172"/>
        <end position="181"/>
    </location>
</feature>
<feature type="compositionally biased region" description="Gly residues" evidence="1">
    <location>
        <begin position="103"/>
        <end position="113"/>
    </location>
</feature>
<feature type="compositionally biased region" description="Acidic residues" evidence="1">
    <location>
        <begin position="607"/>
        <end position="619"/>
    </location>
</feature>
<dbReference type="SMART" id="SM00332">
    <property type="entry name" value="PP2Cc"/>
    <property type="match status" value="1"/>
</dbReference>
<dbReference type="SUPFAM" id="SSF81606">
    <property type="entry name" value="PP2C-like"/>
    <property type="match status" value="1"/>
</dbReference>
<dbReference type="GO" id="GO:0004722">
    <property type="term" value="F:protein serine/threonine phosphatase activity"/>
    <property type="evidence" value="ECO:0007669"/>
    <property type="project" value="InterPro"/>
</dbReference>
<gene>
    <name evidence="3" type="ORF">NCLIV_003130</name>
</gene>
<dbReference type="VEuPathDB" id="ToxoDB:NCLIV_003130"/>
<dbReference type="InterPro" id="IPR015655">
    <property type="entry name" value="PP2C"/>
</dbReference>
<dbReference type="Gene3D" id="3.60.40.10">
    <property type="entry name" value="PPM-type phosphatase domain"/>
    <property type="match status" value="1"/>
</dbReference>
<organism evidence="3 4">
    <name type="scientific">Neospora caninum (strain Liverpool)</name>
    <dbReference type="NCBI Taxonomy" id="572307"/>
    <lineage>
        <taxon>Eukaryota</taxon>
        <taxon>Sar</taxon>
        <taxon>Alveolata</taxon>
        <taxon>Apicomplexa</taxon>
        <taxon>Conoidasida</taxon>
        <taxon>Coccidia</taxon>
        <taxon>Eucoccidiorida</taxon>
        <taxon>Eimeriorina</taxon>
        <taxon>Sarcocystidae</taxon>
        <taxon>Neospora</taxon>
    </lineage>
</organism>
<evidence type="ECO:0000259" key="2">
    <source>
        <dbReference type="PROSITE" id="PS51746"/>
    </source>
</evidence>
<dbReference type="EMBL" id="FR823381">
    <property type="protein sequence ID" value="CBZ49827.1"/>
    <property type="molecule type" value="Genomic_DNA"/>
</dbReference>
<feature type="compositionally biased region" description="Basic and acidic residues" evidence="1">
    <location>
        <begin position="633"/>
        <end position="667"/>
    </location>
</feature>
<feature type="compositionally biased region" description="Acidic residues" evidence="1">
    <location>
        <begin position="692"/>
        <end position="703"/>
    </location>
</feature>
<feature type="compositionally biased region" description="Basic residues" evidence="1">
    <location>
        <begin position="759"/>
        <end position="768"/>
    </location>
</feature>
<keyword evidence="4" id="KW-1185">Reference proteome</keyword>
<dbReference type="PANTHER" id="PTHR47992">
    <property type="entry name" value="PROTEIN PHOSPHATASE"/>
    <property type="match status" value="1"/>
</dbReference>
<dbReference type="OMA" id="NALCYYT"/>
<dbReference type="InParanoid" id="F0V7Y6"/>
<dbReference type="CDD" id="cd00143">
    <property type="entry name" value="PP2Cc"/>
    <property type="match status" value="1"/>
</dbReference>